<proteinExistence type="predicted"/>
<keyword evidence="4" id="KW-1185">Reference proteome</keyword>
<dbReference type="Gene3D" id="2.40.128.270">
    <property type="match status" value="1"/>
</dbReference>
<dbReference type="EMBL" id="RXHJ01000014">
    <property type="protein sequence ID" value="RSZ61947.1"/>
    <property type="molecule type" value="Genomic_DNA"/>
</dbReference>
<dbReference type="InterPro" id="IPR005184">
    <property type="entry name" value="DUF306_Meta_HslJ"/>
</dbReference>
<accession>A0A3R9ZI39</accession>
<protein>
    <submittedName>
        <fullName evidence="3">META domain-containing protein</fullName>
    </submittedName>
</protein>
<feature type="signal peptide" evidence="1">
    <location>
        <begin position="1"/>
        <end position="31"/>
    </location>
</feature>
<name>A0A3R9ZI39_9CORY</name>
<gene>
    <name evidence="3" type="ORF">EAH68_10740</name>
</gene>
<dbReference type="Proteomes" id="UP000274907">
    <property type="component" value="Unassembled WGS sequence"/>
</dbReference>
<organism evidence="3 4">
    <name type="scientific">Corynebacterium hylobatis</name>
    <dbReference type="NCBI Taxonomy" id="1859290"/>
    <lineage>
        <taxon>Bacteria</taxon>
        <taxon>Bacillati</taxon>
        <taxon>Actinomycetota</taxon>
        <taxon>Actinomycetes</taxon>
        <taxon>Mycobacteriales</taxon>
        <taxon>Corynebacteriaceae</taxon>
        <taxon>Corynebacterium</taxon>
    </lineage>
</organism>
<reference evidence="3 4" key="1">
    <citation type="submission" date="2018-12" db="EMBL/GenBank/DDBJ databases">
        <title>YIM 101343 draft genome.</title>
        <authorList>
            <person name="Chen X."/>
        </authorList>
    </citation>
    <scope>NUCLEOTIDE SEQUENCE [LARGE SCALE GENOMIC DNA]</scope>
    <source>
        <strain evidence="3 4">YIM 101343</strain>
    </source>
</reference>
<dbReference type="Pfam" id="PF03724">
    <property type="entry name" value="META"/>
    <property type="match status" value="1"/>
</dbReference>
<evidence type="ECO:0000259" key="2">
    <source>
        <dbReference type="Pfam" id="PF03724"/>
    </source>
</evidence>
<evidence type="ECO:0000313" key="3">
    <source>
        <dbReference type="EMBL" id="RSZ61947.1"/>
    </source>
</evidence>
<feature type="chain" id="PRO_5018575943" evidence="1">
    <location>
        <begin position="32"/>
        <end position="149"/>
    </location>
</feature>
<feature type="domain" description="DUF306" evidence="2">
    <location>
        <begin position="50"/>
        <end position="100"/>
    </location>
</feature>
<comment type="caution">
    <text evidence="3">The sequence shown here is derived from an EMBL/GenBank/DDBJ whole genome shotgun (WGS) entry which is preliminary data.</text>
</comment>
<evidence type="ECO:0000256" key="1">
    <source>
        <dbReference type="SAM" id="SignalP"/>
    </source>
</evidence>
<dbReference type="InterPro" id="IPR038670">
    <property type="entry name" value="HslJ-like_sf"/>
</dbReference>
<dbReference type="AlphaFoldDB" id="A0A3R9ZI39"/>
<sequence length="149" mass="15824">MSPMTKNLIRKIGAVAVALAFSFGGVATVTAAPGSAIVESVGFAGTWTADGPKTPRVTFNVDGTYGGNDGCNTMSGRYTVVDGRVHLGDAIKTKMYCGDDVWFEKADRLERDGDHLRVLDKEGRGIGTLKRDGDAPDPIRGLSSEILKF</sequence>
<keyword evidence="1" id="KW-0732">Signal</keyword>
<evidence type="ECO:0000313" key="4">
    <source>
        <dbReference type="Proteomes" id="UP000274907"/>
    </source>
</evidence>
<dbReference type="OrthoDB" id="507754at2"/>